<dbReference type="Proteomes" id="UP001153620">
    <property type="component" value="Chromosome 1"/>
</dbReference>
<dbReference type="EMBL" id="OU895877">
    <property type="protein sequence ID" value="CAG9799147.1"/>
    <property type="molecule type" value="Genomic_DNA"/>
</dbReference>
<evidence type="ECO:0000313" key="1">
    <source>
        <dbReference type="EMBL" id="CAG9799147.1"/>
    </source>
</evidence>
<protein>
    <submittedName>
        <fullName evidence="1">Uncharacterized protein</fullName>
    </submittedName>
</protein>
<gene>
    <name evidence="1" type="ORF">CHIRRI_LOCUS2120</name>
</gene>
<accession>A0A9N9RLY8</accession>
<dbReference type="AlphaFoldDB" id="A0A9N9RLY8"/>
<keyword evidence="2" id="KW-1185">Reference proteome</keyword>
<reference evidence="1" key="2">
    <citation type="submission" date="2022-10" db="EMBL/GenBank/DDBJ databases">
        <authorList>
            <consortium name="ENA_rothamsted_submissions"/>
            <consortium name="culmorum"/>
            <person name="King R."/>
        </authorList>
    </citation>
    <scope>NUCLEOTIDE SEQUENCE</scope>
</reference>
<sequence length="272" mass="31813">MQTSLDQDSVRELMNKSAINAVKLLTSNQSMKQTYYIKISDVPRRLKWYDIMIKLQKEYKLNFITSVHNCQSSNNIRSMVIGIKNDIEFRTFMSRGEVVIVKGYRLIVEETRRPLGMNFVRVPEELKGDVKKLPRVISFDAGSSYSKVFPEEMIIEILIEMEADGWILNGLEGIWLKYIHHERRLDDKVIMSVDETISFNVISRFLVEYGSTEVKKRSLRIIMTYKSVWQNESVYEINDEEEAVYSLTKGILERDMLLNEENFNNIRGVLEG</sequence>
<evidence type="ECO:0000313" key="2">
    <source>
        <dbReference type="Proteomes" id="UP001153620"/>
    </source>
</evidence>
<name>A0A9N9RLY8_9DIPT</name>
<proteinExistence type="predicted"/>
<reference evidence="1" key="1">
    <citation type="submission" date="2022-01" db="EMBL/GenBank/DDBJ databases">
        <authorList>
            <person name="King R."/>
        </authorList>
    </citation>
    <scope>NUCLEOTIDE SEQUENCE</scope>
</reference>
<organism evidence="1 2">
    <name type="scientific">Chironomus riparius</name>
    <dbReference type="NCBI Taxonomy" id="315576"/>
    <lineage>
        <taxon>Eukaryota</taxon>
        <taxon>Metazoa</taxon>
        <taxon>Ecdysozoa</taxon>
        <taxon>Arthropoda</taxon>
        <taxon>Hexapoda</taxon>
        <taxon>Insecta</taxon>
        <taxon>Pterygota</taxon>
        <taxon>Neoptera</taxon>
        <taxon>Endopterygota</taxon>
        <taxon>Diptera</taxon>
        <taxon>Nematocera</taxon>
        <taxon>Chironomoidea</taxon>
        <taxon>Chironomidae</taxon>
        <taxon>Chironominae</taxon>
        <taxon>Chironomus</taxon>
    </lineage>
</organism>